<dbReference type="RefSeq" id="WP_048132100.1">
    <property type="nucleotide sequence ID" value="NZ_CAJYDL010000001.1"/>
</dbReference>
<name>A0A7K4AFT9_METSH</name>
<proteinExistence type="predicted"/>
<organism evidence="1 2">
    <name type="scientific">Methanothrix soehngenii</name>
    <name type="common">Methanosaeta concilii</name>
    <dbReference type="NCBI Taxonomy" id="2223"/>
    <lineage>
        <taxon>Archaea</taxon>
        <taxon>Methanobacteriati</taxon>
        <taxon>Methanobacteriota</taxon>
        <taxon>Stenosarchaea group</taxon>
        <taxon>Methanomicrobia</taxon>
        <taxon>Methanotrichales</taxon>
        <taxon>Methanotrichaceae</taxon>
        <taxon>Methanothrix</taxon>
    </lineage>
</organism>
<dbReference type="Proteomes" id="UP000544742">
    <property type="component" value="Unassembled WGS sequence"/>
</dbReference>
<evidence type="ECO:0000313" key="2">
    <source>
        <dbReference type="Proteomes" id="UP000544742"/>
    </source>
</evidence>
<comment type="caution">
    <text evidence="1">The sequence shown here is derived from an EMBL/GenBank/DDBJ whole genome shotgun (WGS) entry which is preliminary data.</text>
</comment>
<dbReference type="GeneID" id="24812224"/>
<gene>
    <name evidence="1" type="ORF">GX426_01610</name>
</gene>
<reference evidence="1 2" key="1">
    <citation type="journal article" date="2020" name="Biotechnol. Biofuels">
        <title>New insights from the biogas microbiome by comprehensive genome-resolved metagenomics of nearly 1600 species originating from multiple anaerobic digesters.</title>
        <authorList>
            <person name="Campanaro S."/>
            <person name="Treu L."/>
            <person name="Rodriguez-R L.M."/>
            <person name="Kovalovszki A."/>
            <person name="Ziels R.M."/>
            <person name="Maus I."/>
            <person name="Zhu X."/>
            <person name="Kougias P.G."/>
            <person name="Basile A."/>
            <person name="Luo G."/>
            <person name="Schluter A."/>
            <person name="Konstantinidis K.T."/>
            <person name="Angelidaki I."/>
        </authorList>
    </citation>
    <scope>NUCLEOTIDE SEQUENCE [LARGE SCALE GENOMIC DNA]</scope>
    <source>
        <strain evidence="1">AS27yjCOA_157</strain>
    </source>
</reference>
<dbReference type="EMBL" id="JAAYUN010000026">
    <property type="protein sequence ID" value="NLJ21795.1"/>
    <property type="molecule type" value="Genomic_DNA"/>
</dbReference>
<protein>
    <submittedName>
        <fullName evidence="1">Uncharacterized protein</fullName>
    </submittedName>
</protein>
<sequence length="178" mass="18238">MAILVLLILLSGAASQGYMGTVSTGRGILTPITVGEEESSQAQVGLSGGLNLTGSWSANLKGSPARHLDLEMFQQDDLVMGSGQLSSEGRRINITAAGSVGTKDLMVFVMAAGGEEVIRMELSASKTAITGVYEAFSRGMPIESGTLTGSVILSAPQDKEITIISAATPLPAASTSYA</sequence>
<dbReference type="AlphaFoldDB" id="A0A7K4AFT9"/>
<evidence type="ECO:0000313" key="1">
    <source>
        <dbReference type="EMBL" id="NLJ21795.1"/>
    </source>
</evidence>
<accession>A0A7K4AFT9</accession>